<dbReference type="SUPFAM" id="SSF47413">
    <property type="entry name" value="lambda repressor-like DNA-binding domains"/>
    <property type="match status" value="1"/>
</dbReference>
<keyword evidence="1" id="KW-0805">Transcription regulation</keyword>
<dbReference type="Gene3D" id="3.40.50.2300">
    <property type="match status" value="2"/>
</dbReference>
<dbReference type="Pfam" id="PF13377">
    <property type="entry name" value="Peripla_BP_3"/>
    <property type="match status" value="1"/>
</dbReference>
<dbReference type="SUPFAM" id="SSF53822">
    <property type="entry name" value="Periplasmic binding protein-like I"/>
    <property type="match status" value="1"/>
</dbReference>
<dbReference type="InterPro" id="IPR028082">
    <property type="entry name" value="Peripla_BP_I"/>
</dbReference>
<evidence type="ECO:0000256" key="2">
    <source>
        <dbReference type="ARBA" id="ARBA00023125"/>
    </source>
</evidence>
<dbReference type="PANTHER" id="PTHR30146:SF109">
    <property type="entry name" value="HTH-TYPE TRANSCRIPTIONAL REGULATOR GALS"/>
    <property type="match status" value="1"/>
</dbReference>
<evidence type="ECO:0000256" key="1">
    <source>
        <dbReference type="ARBA" id="ARBA00023015"/>
    </source>
</evidence>
<reference evidence="5 6" key="1">
    <citation type="submission" date="2019-02" db="EMBL/GenBank/DDBJ databases">
        <title>Draft genome sequences of novel Actinobacteria.</title>
        <authorList>
            <person name="Sahin N."/>
            <person name="Ay H."/>
            <person name="Saygin H."/>
        </authorList>
    </citation>
    <scope>NUCLEOTIDE SEQUENCE [LARGE SCALE GENOMIC DNA]</scope>
    <source>
        <strain evidence="5 6">8K307</strain>
    </source>
</reference>
<dbReference type="PROSITE" id="PS00356">
    <property type="entry name" value="HTH_LACI_1"/>
    <property type="match status" value="1"/>
</dbReference>
<dbReference type="EMBL" id="SMLB01000002">
    <property type="protein sequence ID" value="TDD72589.1"/>
    <property type="molecule type" value="Genomic_DNA"/>
</dbReference>
<dbReference type="InterPro" id="IPR000843">
    <property type="entry name" value="HTH_LacI"/>
</dbReference>
<sequence>MGTVGIREVAALAGVSVSTVSNVLNRPERVGAASAARVRAAIETLGYVPNLPARQLRGVRSGTIGMAVFNTAIPFFNQVIFGAETVAERAGLSVMVGNSYESVARQARHLANFEQYRVDGVLVTPVTHDLSAMHRLHQRGVPVVLLDARDDAGDFDSVWLDDVGGGRLATEHLIAIGRTRIWFVGGPLGVRQNADRLAGCREAVAAAGGATLTVREGDGVGLRVGRETGDRIAAMPAGERPDGVFAASDMEAIGLMQSLLRAGLRIPGDVAIVGYDDSDFAANTSVPLSSVRQPALAMGQSAAELLIERLANADSAVKQIAFDPELIERESSGGGSV</sequence>
<comment type="caution">
    <text evidence="5">The sequence shown here is derived from an EMBL/GenBank/DDBJ whole genome shotgun (WGS) entry which is preliminary data.</text>
</comment>
<evidence type="ECO:0000313" key="5">
    <source>
        <dbReference type="EMBL" id="TDD72589.1"/>
    </source>
</evidence>
<evidence type="ECO:0000259" key="4">
    <source>
        <dbReference type="PROSITE" id="PS50932"/>
    </source>
</evidence>
<dbReference type="OrthoDB" id="37081at2"/>
<dbReference type="Pfam" id="PF00356">
    <property type="entry name" value="LacI"/>
    <property type="match status" value="1"/>
</dbReference>
<protein>
    <submittedName>
        <fullName evidence="5">LacI family transcriptional regulator</fullName>
    </submittedName>
</protein>
<dbReference type="PROSITE" id="PS50932">
    <property type="entry name" value="HTH_LACI_2"/>
    <property type="match status" value="1"/>
</dbReference>
<keyword evidence="3" id="KW-0804">Transcription</keyword>
<evidence type="ECO:0000313" key="6">
    <source>
        <dbReference type="Proteomes" id="UP000295217"/>
    </source>
</evidence>
<gene>
    <name evidence="5" type="ORF">E1262_01635</name>
</gene>
<dbReference type="RefSeq" id="WP_132101305.1">
    <property type="nucleotide sequence ID" value="NZ_SMLB01000002.1"/>
</dbReference>
<dbReference type="InterPro" id="IPR010982">
    <property type="entry name" value="Lambda_DNA-bd_dom_sf"/>
</dbReference>
<proteinExistence type="predicted"/>
<dbReference type="GO" id="GO:0000976">
    <property type="term" value="F:transcription cis-regulatory region binding"/>
    <property type="evidence" value="ECO:0007669"/>
    <property type="project" value="TreeGrafter"/>
</dbReference>
<dbReference type="CDD" id="cd01392">
    <property type="entry name" value="HTH_LacI"/>
    <property type="match status" value="1"/>
</dbReference>
<keyword evidence="2" id="KW-0238">DNA-binding</keyword>
<dbReference type="Proteomes" id="UP000295217">
    <property type="component" value="Unassembled WGS sequence"/>
</dbReference>
<dbReference type="AlphaFoldDB" id="A0A4R5AM37"/>
<keyword evidence="6" id="KW-1185">Reference proteome</keyword>
<organism evidence="5 6">
    <name type="scientific">Jiangella aurantiaca</name>
    <dbReference type="NCBI Taxonomy" id="2530373"/>
    <lineage>
        <taxon>Bacteria</taxon>
        <taxon>Bacillati</taxon>
        <taxon>Actinomycetota</taxon>
        <taxon>Actinomycetes</taxon>
        <taxon>Jiangellales</taxon>
        <taxon>Jiangellaceae</taxon>
        <taxon>Jiangella</taxon>
    </lineage>
</organism>
<dbReference type="Gene3D" id="1.10.260.40">
    <property type="entry name" value="lambda repressor-like DNA-binding domains"/>
    <property type="match status" value="1"/>
</dbReference>
<evidence type="ECO:0000256" key="3">
    <source>
        <dbReference type="ARBA" id="ARBA00023163"/>
    </source>
</evidence>
<dbReference type="SMART" id="SM00354">
    <property type="entry name" value="HTH_LACI"/>
    <property type="match status" value="1"/>
</dbReference>
<dbReference type="InterPro" id="IPR046335">
    <property type="entry name" value="LacI/GalR-like_sensor"/>
</dbReference>
<accession>A0A4R5AM37</accession>
<dbReference type="PANTHER" id="PTHR30146">
    <property type="entry name" value="LACI-RELATED TRANSCRIPTIONAL REPRESSOR"/>
    <property type="match status" value="1"/>
</dbReference>
<feature type="domain" description="HTH lacI-type" evidence="4">
    <location>
        <begin position="4"/>
        <end position="58"/>
    </location>
</feature>
<dbReference type="GO" id="GO:0003700">
    <property type="term" value="F:DNA-binding transcription factor activity"/>
    <property type="evidence" value="ECO:0007669"/>
    <property type="project" value="TreeGrafter"/>
</dbReference>
<name>A0A4R5AM37_9ACTN</name>